<organism evidence="2 3">
    <name type="scientific">Etheostoma spectabile</name>
    <name type="common">orangethroat darter</name>
    <dbReference type="NCBI Taxonomy" id="54343"/>
    <lineage>
        <taxon>Eukaryota</taxon>
        <taxon>Metazoa</taxon>
        <taxon>Chordata</taxon>
        <taxon>Craniata</taxon>
        <taxon>Vertebrata</taxon>
        <taxon>Euteleostomi</taxon>
        <taxon>Actinopterygii</taxon>
        <taxon>Neopterygii</taxon>
        <taxon>Teleostei</taxon>
        <taxon>Neoteleostei</taxon>
        <taxon>Acanthomorphata</taxon>
        <taxon>Eupercaria</taxon>
        <taxon>Perciformes</taxon>
        <taxon>Percoidei</taxon>
        <taxon>Percidae</taxon>
        <taxon>Etheostomatinae</taxon>
        <taxon>Etheostoma</taxon>
    </lineage>
</organism>
<evidence type="ECO:0000313" key="2">
    <source>
        <dbReference type="EMBL" id="KAA8590384.1"/>
    </source>
</evidence>
<name>A0A5J5DA80_9PERO</name>
<comment type="caution">
    <text evidence="2">The sequence shown here is derived from an EMBL/GenBank/DDBJ whole genome shotgun (WGS) entry which is preliminary data.</text>
</comment>
<feature type="region of interest" description="Disordered" evidence="1">
    <location>
        <begin position="121"/>
        <end position="154"/>
    </location>
</feature>
<feature type="region of interest" description="Disordered" evidence="1">
    <location>
        <begin position="29"/>
        <end position="80"/>
    </location>
</feature>
<gene>
    <name evidence="2" type="ORF">FQN60_014318</name>
</gene>
<protein>
    <submittedName>
        <fullName evidence="2">Uncharacterized protein</fullName>
    </submittedName>
</protein>
<dbReference type="Proteomes" id="UP000327493">
    <property type="component" value="Chromosome 8"/>
</dbReference>
<feature type="compositionally biased region" description="Polar residues" evidence="1">
    <location>
        <begin position="29"/>
        <end position="42"/>
    </location>
</feature>
<proteinExistence type="predicted"/>
<feature type="compositionally biased region" description="Low complexity" evidence="1">
    <location>
        <begin position="121"/>
        <end position="139"/>
    </location>
</feature>
<reference evidence="2 3" key="1">
    <citation type="submission" date="2019-08" db="EMBL/GenBank/DDBJ databases">
        <title>A chromosome-level genome assembly, high-density linkage maps, and genome scans reveal the genomic architecture of hybrid incompatibilities underlying speciation via character displacement in darters (Percidae: Etheostominae).</title>
        <authorList>
            <person name="Moran R.L."/>
            <person name="Catchen J.M."/>
            <person name="Fuller R.C."/>
        </authorList>
    </citation>
    <scope>NUCLEOTIDE SEQUENCE [LARGE SCALE GENOMIC DNA]</scope>
    <source>
        <strain evidence="2">EspeVRDwgs_2016</strain>
        <tissue evidence="2">Muscle</tissue>
    </source>
</reference>
<sequence length="193" mass="20838">MKQLPARVQKRILNGRHLQHLHPHALPTQLYSHGTPLSTQLHPSAHRPDSDLHPVAGVKPRPGTGLRGKGRNGHRAAEQTCLPQQLPVYQGKTRGVGGAVGRVPSSFLSRRVDSSEDLLSDSASVASDNSDSSLNSSLLGKRMLAPPPKSALRNGQVLSSALQKRGYRRGRTRLLSPQCPLQSSISCPPLKEN</sequence>
<evidence type="ECO:0000313" key="3">
    <source>
        <dbReference type="Proteomes" id="UP000327493"/>
    </source>
</evidence>
<accession>A0A5J5DA80</accession>
<keyword evidence="3" id="KW-1185">Reference proteome</keyword>
<evidence type="ECO:0000256" key="1">
    <source>
        <dbReference type="SAM" id="MobiDB-lite"/>
    </source>
</evidence>
<dbReference type="EMBL" id="VOFY01000008">
    <property type="protein sequence ID" value="KAA8590384.1"/>
    <property type="molecule type" value="Genomic_DNA"/>
</dbReference>
<dbReference type="AlphaFoldDB" id="A0A5J5DA80"/>